<evidence type="ECO:0000313" key="8">
    <source>
        <dbReference type="Proteomes" id="UP000018208"/>
    </source>
</evidence>
<dbReference type="SMART" id="SM00487">
    <property type="entry name" value="DEXDc"/>
    <property type="match status" value="1"/>
</dbReference>
<evidence type="ECO:0000256" key="4">
    <source>
        <dbReference type="ARBA" id="ARBA00022840"/>
    </source>
</evidence>
<reference evidence="7 8" key="1">
    <citation type="journal article" date="2014" name="PLoS Genet.">
        <title>The Genome of Spironucleus salmonicida Highlights a Fish Pathogen Adapted to Fluctuating Environments.</title>
        <authorList>
            <person name="Xu F."/>
            <person name="Jerlstrom-Hultqvist J."/>
            <person name="Einarsson E."/>
            <person name="Astvaldsson A."/>
            <person name="Svard S.G."/>
            <person name="Andersson J.O."/>
        </authorList>
    </citation>
    <scope>NUCLEOTIDE SEQUENCE [LARGE SCALE GENOMIC DNA]</scope>
    <source>
        <strain evidence="7 8">ATCC 50377</strain>
    </source>
</reference>
<sequence length="736" mass="86077">MNFDFSLIYNTPDSNMPILSTQSLNLPYTMSTSIFKIKDQYPEFLLNEFQTQNYDKILSYSDFNYIFRSPTGSGKTYLQDLAISCFAKEQYIILVILPNKSLLIDRYEKHLKYFHSIKSDILSSDSNCIQSSSQVIYCNIEKAVEYLKRDCFKHIQQKIQLIIIDEIHYIKTTKDYLYWYVIQYCIDKSIRFLGFSATIEQNVVNERYAIFTEYGIRKNIKYSFCQFTQKNLLSLSKIHIGIAFKQLKDNVNFILDTILQKYKGYLEYKNDFIVANKQILIFCPSQKIAEHVSLFFSQKMQQVQSTNFQSESLQQVVSCQVGFHHASLPESDKGKLLQLFIDKKIQILSCTSTLIVGVNISPDLVVIYSSISVNDNQFVRLNTSQIEQMAGRSGRQLGLPSYCCFIDDIYLNDIKATVQNNLFFKNKLDDQLIPQDESIRMHIVDLFSSVLGQQLSVKFIQQRINESVWFISTNYDTEKVYDQFQQLLQYFIQKYDSNIIISQNLDYLFQYHISIQLYNSLTKYLYQNINFEQISILLLDELNFFNSIITKQQINKNSNLSDIYSIFQQNSQTIQVEQSKNVLNRLIGCALQIYNCYEDIIKLVKIKAFISSGNEQNNVKFNISGNQLYLTNYQLLINAQFYAIILVNNGKVIYGIIDINKFSNVSDVISVQNKQYVKIQDISKIFIQNLQNLHNEFSYETQINNKEIQHDFGIDVEPVQKNIFLQELQQLIQKYQ</sequence>
<keyword evidence="2" id="KW-0378">Hydrolase</keyword>
<comment type="caution">
    <text evidence="7">The sequence shown here is derived from an EMBL/GenBank/DDBJ whole genome shotgun (WGS) entry which is preliminary data.</text>
</comment>
<dbReference type="RefSeq" id="XP_067761119.1">
    <property type="nucleotide sequence ID" value="XM_067912097.1"/>
</dbReference>
<keyword evidence="4" id="KW-0067">ATP-binding</keyword>
<feature type="domain" description="Helicase C-terminal" evidence="6">
    <location>
        <begin position="268"/>
        <end position="440"/>
    </location>
</feature>
<dbReference type="GO" id="GO:0003676">
    <property type="term" value="F:nucleic acid binding"/>
    <property type="evidence" value="ECO:0007669"/>
    <property type="project" value="InterPro"/>
</dbReference>
<name>A0A9P8LLS1_9EUKA</name>
<dbReference type="GO" id="GO:0016787">
    <property type="term" value="F:hydrolase activity"/>
    <property type="evidence" value="ECO:0007669"/>
    <property type="project" value="UniProtKB-KW"/>
</dbReference>
<evidence type="ECO:0000256" key="3">
    <source>
        <dbReference type="ARBA" id="ARBA00022806"/>
    </source>
</evidence>
<dbReference type="EMBL" id="AUWU02000008">
    <property type="protein sequence ID" value="KAH0570346.1"/>
    <property type="molecule type" value="Genomic_DNA"/>
</dbReference>
<protein>
    <submittedName>
        <fullName evidence="7">Helicase</fullName>
    </submittedName>
</protein>
<dbReference type="GO" id="GO:0004386">
    <property type="term" value="F:helicase activity"/>
    <property type="evidence" value="ECO:0007669"/>
    <property type="project" value="UniProtKB-KW"/>
</dbReference>
<dbReference type="Pfam" id="PF00270">
    <property type="entry name" value="DEAD"/>
    <property type="match status" value="1"/>
</dbReference>
<evidence type="ECO:0000256" key="1">
    <source>
        <dbReference type="ARBA" id="ARBA00022741"/>
    </source>
</evidence>
<evidence type="ECO:0000313" key="7">
    <source>
        <dbReference type="EMBL" id="KAH0570346.1"/>
    </source>
</evidence>
<dbReference type="InterPro" id="IPR050474">
    <property type="entry name" value="Hel308_SKI2-like"/>
</dbReference>
<dbReference type="AlphaFoldDB" id="A0A9P8LLS1"/>
<organism evidence="7 8">
    <name type="scientific">Spironucleus salmonicida</name>
    <dbReference type="NCBI Taxonomy" id="348837"/>
    <lineage>
        <taxon>Eukaryota</taxon>
        <taxon>Metamonada</taxon>
        <taxon>Diplomonadida</taxon>
        <taxon>Hexamitidae</taxon>
        <taxon>Hexamitinae</taxon>
        <taxon>Spironucleus</taxon>
    </lineage>
</organism>
<dbReference type="PANTHER" id="PTHR47961">
    <property type="entry name" value="DNA POLYMERASE THETA, PUTATIVE (AFU_ORTHOLOGUE AFUA_1G05260)-RELATED"/>
    <property type="match status" value="1"/>
</dbReference>
<feature type="domain" description="Helicase ATP-binding" evidence="5">
    <location>
        <begin position="56"/>
        <end position="217"/>
    </location>
</feature>
<dbReference type="Gene3D" id="3.40.50.300">
    <property type="entry name" value="P-loop containing nucleotide triphosphate hydrolases"/>
    <property type="match status" value="2"/>
</dbReference>
<evidence type="ECO:0000256" key="2">
    <source>
        <dbReference type="ARBA" id="ARBA00022801"/>
    </source>
</evidence>
<dbReference type="Pfam" id="PF00271">
    <property type="entry name" value="Helicase_C"/>
    <property type="match status" value="1"/>
</dbReference>
<dbReference type="GeneID" id="94302346"/>
<keyword evidence="3 7" id="KW-0347">Helicase</keyword>
<dbReference type="SMART" id="SM00490">
    <property type="entry name" value="HELICc"/>
    <property type="match status" value="1"/>
</dbReference>
<dbReference type="InterPro" id="IPR027417">
    <property type="entry name" value="P-loop_NTPase"/>
</dbReference>
<keyword evidence="8" id="KW-1185">Reference proteome</keyword>
<evidence type="ECO:0000259" key="6">
    <source>
        <dbReference type="PROSITE" id="PS51194"/>
    </source>
</evidence>
<accession>A0A9P8LLS1</accession>
<dbReference type="Proteomes" id="UP000018208">
    <property type="component" value="Unassembled WGS sequence"/>
</dbReference>
<dbReference type="OrthoDB" id="2320933at2759"/>
<proteinExistence type="predicted"/>
<keyword evidence="1" id="KW-0547">Nucleotide-binding</keyword>
<dbReference type="SUPFAM" id="SSF52540">
    <property type="entry name" value="P-loop containing nucleoside triphosphate hydrolases"/>
    <property type="match status" value="1"/>
</dbReference>
<dbReference type="KEGG" id="ssao:94302346"/>
<evidence type="ECO:0000259" key="5">
    <source>
        <dbReference type="PROSITE" id="PS51192"/>
    </source>
</evidence>
<dbReference type="InterPro" id="IPR014001">
    <property type="entry name" value="Helicase_ATP-bd"/>
</dbReference>
<dbReference type="PROSITE" id="PS51192">
    <property type="entry name" value="HELICASE_ATP_BIND_1"/>
    <property type="match status" value="1"/>
</dbReference>
<dbReference type="PANTHER" id="PTHR47961:SF6">
    <property type="entry name" value="DNA-DIRECTED DNA POLYMERASE"/>
    <property type="match status" value="1"/>
</dbReference>
<gene>
    <name evidence="7" type="ORF">SS50377_28323</name>
</gene>
<dbReference type="PROSITE" id="PS51194">
    <property type="entry name" value="HELICASE_CTER"/>
    <property type="match status" value="1"/>
</dbReference>
<dbReference type="InterPro" id="IPR011545">
    <property type="entry name" value="DEAD/DEAH_box_helicase_dom"/>
</dbReference>
<dbReference type="GO" id="GO:0005524">
    <property type="term" value="F:ATP binding"/>
    <property type="evidence" value="ECO:0007669"/>
    <property type="project" value="UniProtKB-KW"/>
</dbReference>
<dbReference type="InterPro" id="IPR001650">
    <property type="entry name" value="Helicase_C-like"/>
</dbReference>